<dbReference type="GO" id="GO:0035251">
    <property type="term" value="F:UDP-glucosyltransferase activity"/>
    <property type="evidence" value="ECO:0007669"/>
    <property type="project" value="InterPro"/>
</dbReference>
<evidence type="ECO:0008006" key="6">
    <source>
        <dbReference type="Google" id="ProtNLM"/>
    </source>
</evidence>
<dbReference type="FunFam" id="3.40.50.2000:FF:000037">
    <property type="entry name" value="Glycosyltransferase"/>
    <property type="match status" value="1"/>
</dbReference>
<dbReference type="GO" id="GO:0009718">
    <property type="term" value="P:anthocyanin-containing compound biosynthetic process"/>
    <property type="evidence" value="ECO:0007669"/>
    <property type="project" value="UniProtKB-ARBA"/>
</dbReference>
<reference evidence="4" key="1">
    <citation type="submission" date="2022-12" db="EMBL/GenBank/DDBJ databases">
        <title>Draft genome assemblies for two species of Escallonia (Escalloniales).</title>
        <authorList>
            <person name="Chanderbali A."/>
            <person name="Dervinis C."/>
            <person name="Anghel I."/>
            <person name="Soltis D."/>
            <person name="Soltis P."/>
            <person name="Zapata F."/>
        </authorList>
    </citation>
    <scope>NUCLEOTIDE SEQUENCE</scope>
    <source>
        <strain evidence="4">UCBG92.1500</strain>
        <tissue evidence="4">Leaf</tissue>
    </source>
</reference>
<comment type="caution">
    <text evidence="4">The sequence shown here is derived from an EMBL/GenBank/DDBJ whole genome shotgun (WGS) entry which is preliminary data.</text>
</comment>
<dbReference type="CDD" id="cd03784">
    <property type="entry name" value="GT1_Gtf-like"/>
    <property type="match status" value="1"/>
</dbReference>
<evidence type="ECO:0000256" key="1">
    <source>
        <dbReference type="ARBA" id="ARBA00009995"/>
    </source>
</evidence>
<dbReference type="PROSITE" id="PS00375">
    <property type="entry name" value="UDPGT"/>
    <property type="match status" value="1"/>
</dbReference>
<dbReference type="InterPro" id="IPR035595">
    <property type="entry name" value="UDP_glycos_trans_CS"/>
</dbReference>
<evidence type="ECO:0000313" key="3">
    <source>
        <dbReference type="EMBL" id="KAK2971431.1"/>
    </source>
</evidence>
<sequence>MHLYKADDHHHSFMRADTESEHRMAQKPGLHVVMFPFFAFGHISPFVQLSNKLSSHGVRVSFFSAAGNVDRIMSMLDATNLTTQIVPLSIPAVDGLPQGLESTADMPQSTSALLLVALDLMKPQINTLLLELKPDVVFFDFAQQWLPATAAEQGIKTIFYSVFTAISTAFLTVPSRVVDWKKGVTVEELKAPPSGFPKTAITGVRTFEAQDFMFLFNNFHTGTTGFHRVIRGIAVAVVCVHLHLPPKEAHKESDPQMHLYKADDHHHSFMRADTESEHRMAQKPGLHVVMFPFFAFGHISPFVQLSNKLSSHGVRVSFFSAAGNVDRIMSMLDATNLTTQIVPLSIPAVDGLPQGLESTADMPQSTSALLLVALDLMKPQINTLLRELKPDFVFFDFAQQWLPAMAAEQGIKTIFYSVFTAISTAFLTVPSRVVDWKKGVTVEELKAPPSGFPKTAITGVRTFEAQDFMFLFNNFHTGTTGFHRVITALQSCTAVLVKACTEMEAPYIDYVKSQFDKPILLAGPVVPESRPGELEERWAKWLDQFPSQSVIYCSFGSETFLTDDQIKELTLGLELTGLPFFLVLNFPADSSKALKMALPEGFLERVNGKGIVHTGWVQQQQILAHGSVGCYLCHAGFSSVIEALVNDCQLVMLPQKGDQYMNSKLVSLDLKAGVEVNRRDEDGHFGRHDVYKAVQSVMVEVDSEPGKFIKANQKKWKEFLLNNNIQNQFTADLVREMKAMASENI</sequence>
<organism evidence="4 5">
    <name type="scientific">Escallonia rubra</name>
    <dbReference type="NCBI Taxonomy" id="112253"/>
    <lineage>
        <taxon>Eukaryota</taxon>
        <taxon>Viridiplantae</taxon>
        <taxon>Streptophyta</taxon>
        <taxon>Embryophyta</taxon>
        <taxon>Tracheophyta</taxon>
        <taxon>Spermatophyta</taxon>
        <taxon>Magnoliopsida</taxon>
        <taxon>eudicotyledons</taxon>
        <taxon>Gunneridae</taxon>
        <taxon>Pentapetalae</taxon>
        <taxon>asterids</taxon>
        <taxon>campanulids</taxon>
        <taxon>Escalloniales</taxon>
        <taxon>Escalloniaceae</taxon>
        <taxon>Escallonia</taxon>
    </lineage>
</organism>
<dbReference type="AlphaFoldDB" id="A0AA88S2X6"/>
<evidence type="ECO:0000256" key="2">
    <source>
        <dbReference type="ARBA" id="ARBA00022679"/>
    </source>
</evidence>
<dbReference type="PANTHER" id="PTHR48049">
    <property type="entry name" value="GLYCOSYLTRANSFERASE"/>
    <property type="match status" value="1"/>
</dbReference>
<dbReference type="InterPro" id="IPR002213">
    <property type="entry name" value="UDP_glucos_trans"/>
</dbReference>
<dbReference type="EMBL" id="JAVXUO010000132">
    <property type="protein sequence ID" value="KAK2995153.1"/>
    <property type="molecule type" value="Genomic_DNA"/>
</dbReference>
<gene>
    <name evidence="3" type="ORF">RJ640_025381</name>
    <name evidence="4" type="ORF">RJ640_025383</name>
</gene>
<dbReference type="PANTHER" id="PTHR48049:SF84">
    <property type="entry name" value="UDP-GLYCOSYLTRANSFERASE 79A6"/>
    <property type="match status" value="1"/>
</dbReference>
<dbReference type="SUPFAM" id="SSF53756">
    <property type="entry name" value="UDP-Glycosyltransferase/glycogen phosphorylase"/>
    <property type="match status" value="2"/>
</dbReference>
<dbReference type="Pfam" id="PF00201">
    <property type="entry name" value="UDPGT"/>
    <property type="match status" value="1"/>
</dbReference>
<proteinExistence type="inferred from homology"/>
<dbReference type="Proteomes" id="UP001187471">
    <property type="component" value="Unassembled WGS sequence"/>
</dbReference>
<keyword evidence="5" id="KW-1185">Reference proteome</keyword>
<comment type="similarity">
    <text evidence="1">Belongs to the UDP-glycosyltransferase family.</text>
</comment>
<dbReference type="EMBL" id="JAVXUO010002584">
    <property type="protein sequence ID" value="KAK2971431.1"/>
    <property type="molecule type" value="Genomic_DNA"/>
</dbReference>
<dbReference type="FunFam" id="3.40.50.2000:FF:000087">
    <property type="entry name" value="Glycosyltransferase"/>
    <property type="match status" value="2"/>
</dbReference>
<dbReference type="Gene3D" id="3.40.50.2000">
    <property type="entry name" value="Glycogen Phosphorylase B"/>
    <property type="match status" value="3"/>
</dbReference>
<name>A0AA88S2X6_9ASTE</name>
<accession>A0AA88S2X6</accession>
<dbReference type="InterPro" id="IPR050481">
    <property type="entry name" value="UDP-glycosyltransf_plant"/>
</dbReference>
<keyword evidence="2" id="KW-0808">Transferase</keyword>
<evidence type="ECO:0000313" key="5">
    <source>
        <dbReference type="Proteomes" id="UP001187471"/>
    </source>
</evidence>
<protein>
    <recommendedName>
        <fullName evidence="6">Anthocyanidin 3-O-glucosyltransferase</fullName>
    </recommendedName>
</protein>
<evidence type="ECO:0000313" key="4">
    <source>
        <dbReference type="EMBL" id="KAK2995153.1"/>
    </source>
</evidence>